<evidence type="ECO:0000256" key="1">
    <source>
        <dbReference type="ARBA" id="ARBA00004651"/>
    </source>
</evidence>
<name>A0A316ABZ2_9ACTN</name>
<feature type="transmembrane region" description="Helical" evidence="7">
    <location>
        <begin position="291"/>
        <end position="309"/>
    </location>
</feature>
<proteinExistence type="inferred from homology"/>
<feature type="transmembrane region" description="Helical" evidence="7">
    <location>
        <begin position="234"/>
        <end position="255"/>
    </location>
</feature>
<organism evidence="9 10">
    <name type="scientific">Quadrisphaera granulorum</name>
    <dbReference type="NCBI Taxonomy" id="317664"/>
    <lineage>
        <taxon>Bacteria</taxon>
        <taxon>Bacillati</taxon>
        <taxon>Actinomycetota</taxon>
        <taxon>Actinomycetes</taxon>
        <taxon>Kineosporiales</taxon>
        <taxon>Kineosporiaceae</taxon>
        <taxon>Quadrisphaera</taxon>
    </lineage>
</organism>
<evidence type="ECO:0000259" key="8">
    <source>
        <dbReference type="Pfam" id="PF01757"/>
    </source>
</evidence>
<feature type="transmembrane region" description="Helical" evidence="7">
    <location>
        <begin position="144"/>
        <end position="165"/>
    </location>
</feature>
<keyword evidence="6 7" id="KW-0472">Membrane</keyword>
<evidence type="ECO:0000256" key="6">
    <source>
        <dbReference type="ARBA" id="ARBA00023136"/>
    </source>
</evidence>
<dbReference type="RefSeq" id="WP_109773218.1">
    <property type="nucleotide sequence ID" value="NZ_QGDQ01000004.1"/>
</dbReference>
<reference evidence="9 10" key="1">
    <citation type="submission" date="2018-03" db="EMBL/GenBank/DDBJ databases">
        <title>Genomic Encyclopedia of Archaeal and Bacterial Type Strains, Phase II (KMG-II): from individual species to whole genera.</title>
        <authorList>
            <person name="Goeker M."/>
        </authorList>
    </citation>
    <scope>NUCLEOTIDE SEQUENCE [LARGE SCALE GENOMIC DNA]</scope>
    <source>
        <strain evidence="9 10">DSM 44889</strain>
    </source>
</reference>
<comment type="caution">
    <text evidence="9">The sequence shown here is derived from an EMBL/GenBank/DDBJ whole genome shotgun (WGS) entry which is preliminary data.</text>
</comment>
<protein>
    <submittedName>
        <fullName evidence="9">Putative membrane protein YcfT</fullName>
    </submittedName>
</protein>
<dbReference type="AlphaFoldDB" id="A0A316ABZ2"/>
<dbReference type="Proteomes" id="UP000245469">
    <property type="component" value="Unassembled WGS sequence"/>
</dbReference>
<evidence type="ECO:0000256" key="4">
    <source>
        <dbReference type="ARBA" id="ARBA00022692"/>
    </source>
</evidence>
<keyword evidence="4 7" id="KW-0812">Transmembrane</keyword>
<evidence type="ECO:0000256" key="3">
    <source>
        <dbReference type="ARBA" id="ARBA00022475"/>
    </source>
</evidence>
<dbReference type="InterPro" id="IPR002656">
    <property type="entry name" value="Acyl_transf_3_dom"/>
</dbReference>
<sequence length="347" mass="37603">MVVQKTRLTWADVARGAAMVLVVFAHALQLMDAYGWRTGALDTVNLYLTVLRMPLFFLVSGIFAATAIQRTWRGLFASRLALLIYLYLLWSVVRALWFSVVPWPLNETPPWVALLIAPVWPTAGLWFLYALVLYLLLAKATATWPTWAPLALTGALSVAAAYDVVPTGGNGVWRSVAMYAFFFLLGARLSQVWTSLAARATLMKAVGAALVVPLSVVAFTLLPVPLRGIGRTSLSLLCVIACLIVAAVVARWTPLARPLRYVGERTIAVYVVHPLLLAALVPALPVGSTPAVVAVVVLTAVAVVVPLLLRRVLVRASGFFDLPAPLVRRLAPYAERAPRPRSPLPAD</sequence>
<accession>A0A316ABZ2</accession>
<feature type="transmembrane region" description="Helical" evidence="7">
    <location>
        <begin position="267"/>
        <end position="285"/>
    </location>
</feature>
<feature type="transmembrane region" description="Helical" evidence="7">
    <location>
        <begin position="12"/>
        <end position="31"/>
    </location>
</feature>
<evidence type="ECO:0000256" key="7">
    <source>
        <dbReference type="SAM" id="Phobius"/>
    </source>
</evidence>
<dbReference type="GO" id="GO:0005886">
    <property type="term" value="C:plasma membrane"/>
    <property type="evidence" value="ECO:0007669"/>
    <property type="project" value="UniProtKB-SubCell"/>
</dbReference>
<feature type="transmembrane region" description="Helical" evidence="7">
    <location>
        <begin position="202"/>
        <end position="222"/>
    </location>
</feature>
<evidence type="ECO:0000313" key="9">
    <source>
        <dbReference type="EMBL" id="PWJ55131.1"/>
    </source>
</evidence>
<comment type="subcellular location">
    <subcellularLocation>
        <location evidence="1">Cell membrane</location>
        <topology evidence="1">Multi-pass membrane protein</topology>
    </subcellularLocation>
</comment>
<feature type="domain" description="Acyltransferase 3" evidence="8">
    <location>
        <begin position="9"/>
        <end position="310"/>
    </location>
</feature>
<gene>
    <name evidence="9" type="ORF">BXY45_10452</name>
</gene>
<keyword evidence="5 7" id="KW-1133">Transmembrane helix</keyword>
<evidence type="ECO:0000256" key="2">
    <source>
        <dbReference type="ARBA" id="ARBA00007400"/>
    </source>
</evidence>
<dbReference type="Pfam" id="PF01757">
    <property type="entry name" value="Acyl_transf_3"/>
    <property type="match status" value="1"/>
</dbReference>
<dbReference type="OrthoDB" id="4394033at2"/>
<feature type="transmembrane region" description="Helical" evidence="7">
    <location>
        <begin position="112"/>
        <end position="137"/>
    </location>
</feature>
<feature type="transmembrane region" description="Helical" evidence="7">
    <location>
        <begin position="80"/>
        <end position="100"/>
    </location>
</feature>
<dbReference type="PANTHER" id="PTHR40074:SF4">
    <property type="entry name" value="INNER MEMBRANE PROTEIN YCFT"/>
    <property type="match status" value="1"/>
</dbReference>
<keyword evidence="3" id="KW-1003">Cell membrane</keyword>
<dbReference type="PANTHER" id="PTHR40074">
    <property type="entry name" value="O-ACETYLTRANSFERASE WECH"/>
    <property type="match status" value="1"/>
</dbReference>
<feature type="transmembrane region" description="Helical" evidence="7">
    <location>
        <begin position="171"/>
        <end position="190"/>
    </location>
</feature>
<keyword evidence="10" id="KW-1185">Reference proteome</keyword>
<dbReference type="GO" id="GO:0009246">
    <property type="term" value="P:enterobacterial common antigen biosynthetic process"/>
    <property type="evidence" value="ECO:0007669"/>
    <property type="project" value="TreeGrafter"/>
</dbReference>
<comment type="similarity">
    <text evidence="2">Belongs to the acyltransferase 3 family.</text>
</comment>
<feature type="transmembrane region" description="Helical" evidence="7">
    <location>
        <begin position="51"/>
        <end position="68"/>
    </location>
</feature>
<dbReference type="GO" id="GO:0016413">
    <property type="term" value="F:O-acetyltransferase activity"/>
    <property type="evidence" value="ECO:0007669"/>
    <property type="project" value="TreeGrafter"/>
</dbReference>
<evidence type="ECO:0000256" key="5">
    <source>
        <dbReference type="ARBA" id="ARBA00022989"/>
    </source>
</evidence>
<evidence type="ECO:0000313" key="10">
    <source>
        <dbReference type="Proteomes" id="UP000245469"/>
    </source>
</evidence>
<dbReference type="EMBL" id="QGDQ01000004">
    <property type="protein sequence ID" value="PWJ55131.1"/>
    <property type="molecule type" value="Genomic_DNA"/>
</dbReference>